<evidence type="ECO:0008006" key="3">
    <source>
        <dbReference type="Google" id="ProtNLM"/>
    </source>
</evidence>
<evidence type="ECO:0000313" key="2">
    <source>
        <dbReference type="Proteomes" id="UP001424532"/>
    </source>
</evidence>
<accession>A0ABV0DCU7</accession>
<gene>
    <name evidence="1" type="ORF">ABFE88_07935</name>
</gene>
<dbReference type="RefSeq" id="WP_347149529.1">
    <property type="nucleotide sequence ID" value="NZ_JBDLYL010000006.1"/>
</dbReference>
<dbReference type="Proteomes" id="UP001424532">
    <property type="component" value="Unassembled WGS sequence"/>
</dbReference>
<reference evidence="1 2" key="1">
    <citation type="submission" date="2024-05" db="EMBL/GenBank/DDBJ databases">
        <title>Sequence of Lycoming College course isolates.</title>
        <authorList>
            <person name="Reigle C.A."/>
            <person name="Newman J.D."/>
        </authorList>
    </citation>
    <scope>NUCLEOTIDE SEQUENCE [LARGE SCALE GENOMIC DNA]</scope>
    <source>
        <strain evidence="1 2">CAR-09</strain>
    </source>
</reference>
<organism evidence="1 2">
    <name type="scientific">Pseudomonas sichuanensis</name>
    <dbReference type="NCBI Taxonomy" id="2213015"/>
    <lineage>
        <taxon>Bacteria</taxon>
        <taxon>Pseudomonadati</taxon>
        <taxon>Pseudomonadota</taxon>
        <taxon>Gammaproteobacteria</taxon>
        <taxon>Pseudomonadales</taxon>
        <taxon>Pseudomonadaceae</taxon>
        <taxon>Pseudomonas</taxon>
    </lineage>
</organism>
<comment type="caution">
    <text evidence="1">The sequence shown here is derived from an EMBL/GenBank/DDBJ whole genome shotgun (WGS) entry which is preliminary data.</text>
</comment>
<name>A0ABV0DCU7_9PSED</name>
<keyword evidence="2" id="KW-1185">Reference proteome</keyword>
<protein>
    <recommendedName>
        <fullName evidence="3">Virus tail fibre assembly protein, lambda gpK</fullName>
    </recommendedName>
</protein>
<proteinExistence type="predicted"/>
<sequence length="116" mass="13158">MGVKYYIDDSGRYLGGWDDNPPEGAIEVEAPPDWADQVWQFPGWGESVARQAETETLVKADELVLVADQLLRLEDEDPTALPGTARQWRDYRIALRAWSEGAEHFPSPEHRPQRPA</sequence>
<evidence type="ECO:0000313" key="1">
    <source>
        <dbReference type="EMBL" id="MEN8639575.1"/>
    </source>
</evidence>
<dbReference type="EMBL" id="JBDLYL010000006">
    <property type="protein sequence ID" value="MEN8639575.1"/>
    <property type="molecule type" value="Genomic_DNA"/>
</dbReference>